<keyword evidence="4" id="KW-1185">Reference proteome</keyword>
<dbReference type="Proteomes" id="UP000249638">
    <property type="component" value="Unassembled WGS sequence"/>
</dbReference>
<organism evidence="3 4">
    <name type="scientific">Cupriavidus phytorum</name>
    <dbReference type="NCBI Taxonomy" id="3024399"/>
    <lineage>
        <taxon>Bacteria</taxon>
        <taxon>Pseudomonadati</taxon>
        <taxon>Pseudomonadota</taxon>
        <taxon>Betaproteobacteria</taxon>
        <taxon>Burkholderiales</taxon>
        <taxon>Burkholderiaceae</taxon>
        <taxon>Cupriavidus</taxon>
    </lineage>
</organism>
<evidence type="ECO:0000313" key="3">
    <source>
        <dbReference type="EMBL" id="PZX30356.1"/>
    </source>
</evidence>
<evidence type="ECO:0000256" key="2">
    <source>
        <dbReference type="SAM" id="SignalP"/>
    </source>
</evidence>
<feature type="region of interest" description="Disordered" evidence="1">
    <location>
        <begin position="81"/>
        <end position="122"/>
    </location>
</feature>
<accession>A0A2W7P5D6</accession>
<evidence type="ECO:0000313" key="4">
    <source>
        <dbReference type="Proteomes" id="UP000249638"/>
    </source>
</evidence>
<gene>
    <name evidence="3" type="ORF">C7416_10382</name>
</gene>
<feature type="chain" id="PRO_5015925466" description="Lipoprotein" evidence="2">
    <location>
        <begin position="32"/>
        <end position="122"/>
    </location>
</feature>
<proteinExistence type="predicted"/>
<evidence type="ECO:0008006" key="5">
    <source>
        <dbReference type="Google" id="ProtNLM"/>
    </source>
</evidence>
<feature type="region of interest" description="Disordered" evidence="1">
    <location>
        <begin position="47"/>
        <end position="66"/>
    </location>
</feature>
<dbReference type="AlphaFoldDB" id="A0A2W7P5D6"/>
<keyword evidence="2" id="KW-0732">Signal</keyword>
<protein>
    <recommendedName>
        <fullName evidence="5">Lipoprotein</fullName>
    </recommendedName>
</protein>
<feature type="signal peptide" evidence="2">
    <location>
        <begin position="1"/>
        <end position="31"/>
    </location>
</feature>
<evidence type="ECO:0000256" key="1">
    <source>
        <dbReference type="SAM" id="MobiDB-lite"/>
    </source>
</evidence>
<comment type="caution">
    <text evidence="3">The sequence shown here is derived from an EMBL/GenBank/DDBJ whole genome shotgun (WGS) entry which is preliminary data.</text>
</comment>
<dbReference type="EMBL" id="QKZN01000003">
    <property type="protein sequence ID" value="PZX30356.1"/>
    <property type="molecule type" value="Genomic_DNA"/>
</dbReference>
<sequence length="122" mass="13253">MPRRQRILNRFAALVAHCALGALAVACGAHAQTQDQGGAAAAINEAVQQGTNPYRPDPSATPASIQSDECRALAEQIAQAPKREYRATEPAIETAQGRMVPELERDRPKQSLQQAYREKCTQ</sequence>
<reference evidence="3" key="1">
    <citation type="submission" date="2018-06" db="EMBL/GenBank/DDBJ databases">
        <title>Genomic Encyclopedia of Type Strains, Phase IV (KMG-V): Genome sequencing to study the core and pangenomes of soil and plant-associated prokaryotes.</title>
        <authorList>
            <person name="Whitman W."/>
        </authorList>
    </citation>
    <scope>NUCLEOTIDE SEQUENCE [LARGE SCALE GENOMIC DNA]</scope>
    <source>
        <strain evidence="3">MLR2-44</strain>
    </source>
</reference>
<dbReference type="PROSITE" id="PS51257">
    <property type="entry name" value="PROKAR_LIPOPROTEIN"/>
    <property type="match status" value="1"/>
</dbReference>
<name>A0A2W7P5D6_9BURK</name>